<dbReference type="PANTHER" id="PTHR32440:SF11">
    <property type="entry name" value="METALLOPHOSPHOESTERASE DOMAIN-CONTAINING PROTEIN"/>
    <property type="match status" value="1"/>
</dbReference>
<dbReference type="Pfam" id="PF13178">
    <property type="entry name" value="DUF4005"/>
    <property type="match status" value="1"/>
</dbReference>
<evidence type="ECO:0000259" key="3">
    <source>
        <dbReference type="Pfam" id="PF00149"/>
    </source>
</evidence>
<feature type="domain" description="Calcineurin-like phosphoesterase" evidence="3">
    <location>
        <begin position="47"/>
        <end position="317"/>
    </location>
</feature>
<dbReference type="PROSITE" id="PS50096">
    <property type="entry name" value="IQ"/>
    <property type="match status" value="2"/>
</dbReference>
<dbReference type="Gene3D" id="3.60.21.10">
    <property type="match status" value="1"/>
</dbReference>
<protein>
    <recommendedName>
        <fullName evidence="7">Inactive purple acid phosphatase 16</fullName>
    </recommendedName>
</protein>
<dbReference type="SMART" id="SM00015">
    <property type="entry name" value="IQ"/>
    <property type="match status" value="1"/>
</dbReference>
<evidence type="ECO:0000313" key="5">
    <source>
        <dbReference type="EMBL" id="WJZ93889.1"/>
    </source>
</evidence>
<dbReference type="SUPFAM" id="SSF56300">
    <property type="entry name" value="Metallo-dependent phosphatases"/>
    <property type="match status" value="1"/>
</dbReference>
<dbReference type="Pfam" id="PF00612">
    <property type="entry name" value="IQ"/>
    <property type="match status" value="1"/>
</dbReference>
<keyword evidence="2" id="KW-0732">Signal</keyword>
<keyword evidence="1" id="KW-0112">Calmodulin-binding</keyword>
<evidence type="ECO:0000256" key="2">
    <source>
        <dbReference type="SAM" id="SignalP"/>
    </source>
</evidence>
<dbReference type="EMBL" id="CP126655">
    <property type="protein sequence ID" value="WJZ93889.1"/>
    <property type="molecule type" value="Genomic_DNA"/>
</dbReference>
<reference evidence="5 6" key="1">
    <citation type="journal article" date="2023" name="Hortic Res">
        <title>The complete reference genome for grapevine (Vitis vinifera L.) genetics and breeding.</title>
        <authorList>
            <person name="Shi X."/>
            <person name="Cao S."/>
            <person name="Wang X."/>
            <person name="Huang S."/>
            <person name="Wang Y."/>
            <person name="Liu Z."/>
            <person name="Liu W."/>
            <person name="Leng X."/>
            <person name="Peng Y."/>
            <person name="Wang N."/>
            <person name="Wang Y."/>
            <person name="Ma Z."/>
            <person name="Xu X."/>
            <person name="Zhang F."/>
            <person name="Xue H."/>
            <person name="Zhong H."/>
            <person name="Wang Y."/>
            <person name="Zhang K."/>
            <person name="Velt A."/>
            <person name="Avia K."/>
            <person name="Holtgrawe D."/>
            <person name="Grimplet J."/>
            <person name="Matus J.T."/>
            <person name="Ware D."/>
            <person name="Wu X."/>
            <person name="Wang H."/>
            <person name="Liu C."/>
            <person name="Fang Y."/>
            <person name="Rustenholz C."/>
            <person name="Cheng Z."/>
            <person name="Xiao H."/>
            <person name="Zhou Y."/>
        </authorList>
    </citation>
    <scope>NUCLEOTIDE SEQUENCE [LARGE SCALE GENOMIC DNA]</scope>
    <source>
        <strain evidence="6">cv. Pinot noir / PN40024</strain>
        <tissue evidence="5">Leaf</tissue>
    </source>
</reference>
<proteinExistence type="predicted"/>
<dbReference type="CDD" id="cd07383">
    <property type="entry name" value="MPP_Dcr2"/>
    <property type="match status" value="1"/>
</dbReference>
<dbReference type="InterPro" id="IPR025064">
    <property type="entry name" value="DUF4005"/>
</dbReference>
<dbReference type="InterPro" id="IPR004843">
    <property type="entry name" value="Calcineurin-like_PHP"/>
</dbReference>
<dbReference type="CDD" id="cd23767">
    <property type="entry name" value="IQCD"/>
    <property type="match status" value="1"/>
</dbReference>
<dbReference type="PANTHER" id="PTHR32440">
    <property type="entry name" value="PHOSPHATASE DCR2-RELATED-RELATED"/>
    <property type="match status" value="1"/>
</dbReference>
<name>A0ABY9CF37_VITVI</name>
<gene>
    <name evidence="5" type="ORF">VitviT2T_012791</name>
</gene>
<feature type="domain" description="DUF4005" evidence="4">
    <location>
        <begin position="807"/>
        <end position="877"/>
    </location>
</feature>
<evidence type="ECO:0000259" key="4">
    <source>
        <dbReference type="Pfam" id="PF13178"/>
    </source>
</evidence>
<evidence type="ECO:0000313" key="6">
    <source>
        <dbReference type="Proteomes" id="UP001227230"/>
    </source>
</evidence>
<accession>A0ABY9CF37</accession>
<dbReference type="Gene3D" id="1.20.5.190">
    <property type="match status" value="1"/>
</dbReference>
<dbReference type="InterPro" id="IPR029052">
    <property type="entry name" value="Metallo-depent_PP-like"/>
</dbReference>
<dbReference type="Proteomes" id="UP001227230">
    <property type="component" value="Chromosome 8"/>
</dbReference>
<dbReference type="InterPro" id="IPR000048">
    <property type="entry name" value="IQ_motif_EF-hand-BS"/>
</dbReference>
<organism evidence="5 6">
    <name type="scientific">Vitis vinifera</name>
    <name type="common">Grape</name>
    <dbReference type="NCBI Taxonomy" id="29760"/>
    <lineage>
        <taxon>Eukaryota</taxon>
        <taxon>Viridiplantae</taxon>
        <taxon>Streptophyta</taxon>
        <taxon>Embryophyta</taxon>
        <taxon>Tracheophyta</taxon>
        <taxon>Spermatophyta</taxon>
        <taxon>Magnoliopsida</taxon>
        <taxon>eudicotyledons</taxon>
        <taxon>Gunneridae</taxon>
        <taxon>Pentapetalae</taxon>
        <taxon>rosids</taxon>
        <taxon>Vitales</taxon>
        <taxon>Vitaceae</taxon>
        <taxon>Viteae</taxon>
        <taxon>Vitis</taxon>
    </lineage>
</organism>
<feature type="signal peptide" evidence="2">
    <location>
        <begin position="1"/>
        <end position="19"/>
    </location>
</feature>
<evidence type="ECO:0000256" key="1">
    <source>
        <dbReference type="ARBA" id="ARBA00022860"/>
    </source>
</evidence>
<sequence>MSLMCLFLLSQLILTVGFGNSAEQHEGTVALRTLRRNYVEVQQRSSFKIALFADLHFGEDAWTNWGPRQDVKSIKVMSTVLDQENPDFVVYLGDVITANNVAIGNASLYWDQAISPTRERGIPWASVFGNHDDAPFEWPLEWFSAPGIPHTHCNLPNSSVSGEEECFRGTPRIELMKNEIQRNTLSYSRNGPIDLWPSISNYVLKVSSSQDPDSAVALLYFLDSGGGSYPEVISSAQAEWFNRKSQELNPNSSVPEIIFWHIPSKAYKEVAPMFRIHKPCVGSINKEKVASQEAEMGIMKLLVERPSVKAVFVGHNHGLDWCCPYEKLWLCFARHTGYGGYGNWRRGARILEITEQPFSLKSWIRMENGTAQKPLLSTGPLWGLAHNGKAGAKVPMPVKKRGSSHMAHQWRGPNFLGGYLTGKIPTVQSIKMLTIAYASHNQFSSSFHEYLFQVCLKAGRQNWKVWMGKKRSWFSLVKGVFISEAKKKEEKKSKRWKWVFTRLKLKQCPALAAPCRTLTEARDEQKKHAMTVALATAAAAEAAVAAAHAAAEVVRLTGTPQSYHTYDKGNQNLAAIKIQTAFRGHLARKALRALKGLVRLQALIRGQILRRQVITTLKCLPSTANNQAQVNKRGVLTANESYKDSDNRKFLRPKELGGREIKDYVIEQLEGSSKKSWDCSMLLKEDMETIWLRKQEAVTKRERMKKYSSSHRERINAQMTEETESYKENGKWNSQFEQWMDAREYEREELENSKSTIHLNMLNSDKNGTTNVKLRNACKQNSIEGSNLPFSHSRRSFCHRKHNSEADNRSFPSSPVFPTYMATTESAKAKARSMSMPKQRVGFLDSCFDHSSAYKNRLSFWSSFNGESISNIGKNGTPQNSVTMKSFN</sequence>
<evidence type="ECO:0008006" key="7">
    <source>
        <dbReference type="Google" id="ProtNLM"/>
    </source>
</evidence>
<keyword evidence="6" id="KW-1185">Reference proteome</keyword>
<feature type="chain" id="PRO_5045229993" description="Inactive purple acid phosphatase 16" evidence="2">
    <location>
        <begin position="20"/>
        <end position="888"/>
    </location>
</feature>
<dbReference type="Pfam" id="PF00149">
    <property type="entry name" value="Metallophos"/>
    <property type="match status" value="1"/>
</dbReference>